<reference evidence="2 3" key="1">
    <citation type="submission" date="2022-04" db="EMBL/GenBank/DDBJ databases">
        <title>Positive selection, recombination, and allopatry shape intraspecific diversity of widespread and dominant cyanobacteria.</title>
        <authorList>
            <person name="Wei J."/>
            <person name="Shu W."/>
            <person name="Hu C."/>
        </authorList>
    </citation>
    <scope>NUCLEOTIDE SEQUENCE [LARGE SCALE GENOMIC DNA]</scope>
    <source>
        <strain evidence="2 3">GB2-A4</strain>
    </source>
</reference>
<proteinExistence type="predicted"/>
<protein>
    <submittedName>
        <fullName evidence="2">Uncharacterized protein</fullName>
    </submittedName>
</protein>
<organism evidence="2 3">
    <name type="scientific">Trichocoleus desertorum GB2-A4</name>
    <dbReference type="NCBI Taxonomy" id="2933944"/>
    <lineage>
        <taxon>Bacteria</taxon>
        <taxon>Bacillati</taxon>
        <taxon>Cyanobacteriota</taxon>
        <taxon>Cyanophyceae</taxon>
        <taxon>Leptolyngbyales</taxon>
        <taxon>Trichocoleusaceae</taxon>
        <taxon>Trichocoleus</taxon>
    </lineage>
</organism>
<dbReference type="EMBL" id="JAMPKM010000025">
    <property type="protein sequence ID" value="MEP0820301.1"/>
    <property type="molecule type" value="Genomic_DNA"/>
</dbReference>
<accession>A0ABV0JEV6</accession>
<keyword evidence="3" id="KW-1185">Reference proteome</keyword>
<evidence type="ECO:0000313" key="2">
    <source>
        <dbReference type="EMBL" id="MEP0820301.1"/>
    </source>
</evidence>
<gene>
    <name evidence="2" type="ORF">NC998_24690</name>
</gene>
<feature type="region of interest" description="Disordered" evidence="1">
    <location>
        <begin position="1"/>
        <end position="62"/>
    </location>
</feature>
<comment type="caution">
    <text evidence="2">The sequence shown here is derived from an EMBL/GenBank/DDBJ whole genome shotgun (WGS) entry which is preliminary data.</text>
</comment>
<evidence type="ECO:0000313" key="3">
    <source>
        <dbReference type="Proteomes" id="UP001464891"/>
    </source>
</evidence>
<sequence>MSNKRMGGLGKLSDFGKTAKTQSQPEPVVAEEPKIEEVTAPPPDSTSHPAPQKQGDDKGKLVPINIKITRRQHEWLNDTARTVRENNSEPVPPNERVFPQHLIGAAIDLLQASSVEWSQVKNVEELRKILNL</sequence>
<evidence type="ECO:0000256" key="1">
    <source>
        <dbReference type="SAM" id="MobiDB-lite"/>
    </source>
</evidence>
<dbReference type="Proteomes" id="UP001464891">
    <property type="component" value="Unassembled WGS sequence"/>
</dbReference>
<dbReference type="RefSeq" id="WP_190442470.1">
    <property type="nucleotide sequence ID" value="NZ_JAMPKM010000025.1"/>
</dbReference>
<name>A0ABV0JEV6_9CYAN</name>